<gene>
    <name evidence="2" type="ORF">MOV08_41545</name>
</gene>
<keyword evidence="2" id="KW-0413">Isomerase</keyword>
<dbReference type="Pfam" id="PF01261">
    <property type="entry name" value="AP_endonuc_2"/>
    <property type="match status" value="1"/>
</dbReference>
<proteinExistence type="predicted"/>
<dbReference type="InterPro" id="IPR050312">
    <property type="entry name" value="IolE/XylAMocC-like"/>
</dbReference>
<dbReference type="Proteomes" id="UP001218629">
    <property type="component" value="Chromosome"/>
</dbReference>
<keyword evidence="3" id="KW-1185">Reference proteome</keyword>
<dbReference type="EMBL" id="CP095749">
    <property type="protein sequence ID" value="WEB45146.1"/>
    <property type="molecule type" value="Genomic_DNA"/>
</dbReference>
<dbReference type="PANTHER" id="PTHR12110">
    <property type="entry name" value="HYDROXYPYRUVATE ISOMERASE"/>
    <property type="match status" value="1"/>
</dbReference>
<accession>A0ABY8ANI9</accession>
<dbReference type="RefSeq" id="WP_275311369.1">
    <property type="nucleotide sequence ID" value="NZ_CP095749.1"/>
</dbReference>
<organism evidence="2 3">
    <name type="scientific">Streptomyces yunnanensis</name>
    <dbReference type="NCBI Taxonomy" id="156453"/>
    <lineage>
        <taxon>Bacteria</taxon>
        <taxon>Bacillati</taxon>
        <taxon>Actinomycetota</taxon>
        <taxon>Actinomycetes</taxon>
        <taxon>Kitasatosporales</taxon>
        <taxon>Streptomycetaceae</taxon>
        <taxon>Streptomyces</taxon>
    </lineage>
</organism>
<dbReference type="GO" id="GO:0016853">
    <property type="term" value="F:isomerase activity"/>
    <property type="evidence" value="ECO:0007669"/>
    <property type="project" value="UniProtKB-KW"/>
</dbReference>
<dbReference type="InterPro" id="IPR036237">
    <property type="entry name" value="Xyl_isomerase-like_sf"/>
</dbReference>
<name>A0ABY8ANI9_9ACTN</name>
<dbReference type="InterPro" id="IPR013022">
    <property type="entry name" value="Xyl_isomerase-like_TIM-brl"/>
</dbReference>
<dbReference type="Gene3D" id="3.20.20.150">
    <property type="entry name" value="Divalent-metal-dependent TIM barrel enzymes"/>
    <property type="match status" value="1"/>
</dbReference>
<dbReference type="PANTHER" id="PTHR12110:SF53">
    <property type="entry name" value="BLR5974 PROTEIN"/>
    <property type="match status" value="1"/>
</dbReference>
<evidence type="ECO:0000313" key="2">
    <source>
        <dbReference type="EMBL" id="WEB45146.1"/>
    </source>
</evidence>
<evidence type="ECO:0000313" key="3">
    <source>
        <dbReference type="Proteomes" id="UP001218629"/>
    </source>
</evidence>
<dbReference type="SUPFAM" id="SSF51658">
    <property type="entry name" value="Xylose isomerase-like"/>
    <property type="match status" value="1"/>
</dbReference>
<reference evidence="2 3" key="1">
    <citation type="submission" date="2022-03" db="EMBL/GenBank/DDBJ databases">
        <title>Streptomyces yunnanensis P86,complete genome.</title>
        <authorList>
            <person name="Chen S."/>
            <person name="Zhang Q."/>
        </authorList>
    </citation>
    <scope>NUCLEOTIDE SEQUENCE [LARGE SCALE GENOMIC DNA]</scope>
    <source>
        <strain evidence="2 3">P86</strain>
    </source>
</reference>
<protein>
    <submittedName>
        <fullName evidence="2">Sugar phosphate isomerase/epimerase</fullName>
    </submittedName>
</protein>
<feature type="domain" description="Xylose isomerase-like TIM barrel" evidence="1">
    <location>
        <begin position="45"/>
        <end position="283"/>
    </location>
</feature>
<evidence type="ECO:0000259" key="1">
    <source>
        <dbReference type="Pfam" id="PF01261"/>
    </source>
</evidence>
<sequence length="297" mass="32927">MTDVPDTKSPSPARPRIGFSTNIWDNPADIVGHLDFLADHFTDIEFEIAEEAQEVLFGATAQEYEKIVDGMRSVITERGLDVSVHAAWYGPHTDLCAADEAERTESVHFLRRAVHLAADLGVDRVTYHPGYTGRRPNTVLLDVLRSSLDRVRPLLDRTGVLLCMENMGADRPRYVVFSPEEHVTLCESTGTWMTLDIPHLATVHRPRGDFDEALATVAPYVRTAHIADIKGSDHTHIPIGAGDLPLWESLEKLGSYGFDGAAIVEEFARGYTPEDYLKAALSFRERWDAAGAMRGEG</sequence>